<dbReference type="InterPro" id="IPR015421">
    <property type="entry name" value="PyrdxlP-dep_Trfase_major"/>
</dbReference>
<dbReference type="InterPro" id="IPR015424">
    <property type="entry name" value="PyrdxlP-dep_Trfase"/>
</dbReference>
<reference evidence="1" key="1">
    <citation type="submission" date="2018-05" db="EMBL/GenBank/DDBJ databases">
        <authorList>
            <person name="Lanie J.A."/>
            <person name="Ng W.-L."/>
            <person name="Kazmierczak K.M."/>
            <person name="Andrzejewski T.M."/>
            <person name="Davidsen T.M."/>
            <person name="Wayne K.J."/>
            <person name="Tettelin H."/>
            <person name="Glass J.I."/>
            <person name="Rusch D."/>
            <person name="Podicherti R."/>
            <person name="Tsui H.-C.T."/>
            <person name="Winkler M.E."/>
        </authorList>
    </citation>
    <scope>NUCLEOTIDE SEQUENCE</scope>
</reference>
<feature type="non-terminal residue" evidence="1">
    <location>
        <position position="1"/>
    </location>
</feature>
<dbReference type="InterPro" id="IPR000653">
    <property type="entry name" value="DegT/StrS_aminotransferase"/>
</dbReference>
<evidence type="ECO:0008006" key="2">
    <source>
        <dbReference type="Google" id="ProtNLM"/>
    </source>
</evidence>
<dbReference type="GO" id="GO:0030170">
    <property type="term" value="F:pyridoxal phosphate binding"/>
    <property type="evidence" value="ECO:0007669"/>
    <property type="project" value="TreeGrafter"/>
</dbReference>
<dbReference type="PANTHER" id="PTHR30244:SF34">
    <property type="entry name" value="DTDP-4-AMINO-4,6-DIDEOXYGALACTOSE TRANSAMINASE"/>
    <property type="match status" value="1"/>
</dbReference>
<proteinExistence type="predicted"/>
<dbReference type="AlphaFoldDB" id="A0A382XXS0"/>
<dbReference type="SUPFAM" id="SSF53383">
    <property type="entry name" value="PLP-dependent transferases"/>
    <property type="match status" value="1"/>
</dbReference>
<name>A0A382XXS0_9ZZZZ</name>
<protein>
    <recommendedName>
        <fullName evidence="2">Aminotransferase class I/classII domain-containing protein</fullName>
    </recommendedName>
</protein>
<dbReference type="GO" id="GO:0008483">
    <property type="term" value="F:transaminase activity"/>
    <property type="evidence" value="ECO:0007669"/>
    <property type="project" value="TreeGrafter"/>
</dbReference>
<gene>
    <name evidence="1" type="ORF">METZ01_LOCUS428680</name>
</gene>
<sequence length="181" mass="20398">VEEKIDAIASTHPLMRNNITREDLESLILYLQEDEPRLTQGSNVEAFEREWSEWLGVNYSVYVNSGSSANLLIAQTLLEGNYLKSKIAILPAVSWSTTVSPFLQLGFKVILCDCDKNNLGLCPINLEKICKKYNPGLVVVVNVLGHSNNFAKIYSLKKKYNFQLIEDNCESLGSKLKQKKL</sequence>
<accession>A0A382XXS0</accession>
<feature type="non-terminal residue" evidence="1">
    <location>
        <position position="181"/>
    </location>
</feature>
<dbReference type="Pfam" id="PF01041">
    <property type="entry name" value="DegT_DnrJ_EryC1"/>
    <property type="match status" value="1"/>
</dbReference>
<dbReference type="PANTHER" id="PTHR30244">
    <property type="entry name" value="TRANSAMINASE"/>
    <property type="match status" value="1"/>
</dbReference>
<evidence type="ECO:0000313" key="1">
    <source>
        <dbReference type="EMBL" id="SVD75826.1"/>
    </source>
</evidence>
<dbReference type="Gene3D" id="3.40.640.10">
    <property type="entry name" value="Type I PLP-dependent aspartate aminotransferase-like (Major domain)"/>
    <property type="match status" value="1"/>
</dbReference>
<dbReference type="GO" id="GO:0000271">
    <property type="term" value="P:polysaccharide biosynthetic process"/>
    <property type="evidence" value="ECO:0007669"/>
    <property type="project" value="TreeGrafter"/>
</dbReference>
<organism evidence="1">
    <name type="scientific">marine metagenome</name>
    <dbReference type="NCBI Taxonomy" id="408172"/>
    <lineage>
        <taxon>unclassified sequences</taxon>
        <taxon>metagenomes</taxon>
        <taxon>ecological metagenomes</taxon>
    </lineage>
</organism>
<dbReference type="EMBL" id="UINC01171320">
    <property type="protein sequence ID" value="SVD75826.1"/>
    <property type="molecule type" value="Genomic_DNA"/>
</dbReference>